<evidence type="ECO:0000313" key="2">
    <source>
        <dbReference type="Proteomes" id="UP000056090"/>
    </source>
</evidence>
<protein>
    <submittedName>
        <fullName evidence="1">Uncharacterized protein</fullName>
    </submittedName>
</protein>
<gene>
    <name evidence="1" type="ORF">EP13_03335</name>
</gene>
<dbReference type="Proteomes" id="UP000056090">
    <property type="component" value="Chromosome"/>
</dbReference>
<dbReference type="EMBL" id="CP008849">
    <property type="protein sequence ID" value="AIF97806.1"/>
    <property type="molecule type" value="Genomic_DNA"/>
</dbReference>
<organism evidence="1 2">
    <name type="scientific">Alteromonas australica</name>
    <dbReference type="NCBI Taxonomy" id="589873"/>
    <lineage>
        <taxon>Bacteria</taxon>
        <taxon>Pseudomonadati</taxon>
        <taxon>Pseudomonadota</taxon>
        <taxon>Gammaproteobacteria</taxon>
        <taxon>Alteromonadales</taxon>
        <taxon>Alteromonadaceae</taxon>
        <taxon>Alteromonas/Salinimonas group</taxon>
        <taxon>Alteromonas</taxon>
    </lineage>
</organism>
<accession>A0A075NWH6</accession>
<sequence>MVLLAEIGLIILIVRSPFAQHFLNEVQYNLADTFYALERLPQQRLLQNLREDIENEMPHLKPYQREYLHSITLDSVHLSHFYRAYCAHNEINPNFFGRDRVTLCTKVAGAGLVSGT</sequence>
<name>A0A075NWH6_9ALTE</name>
<reference evidence="1 2" key="1">
    <citation type="submission" date="2014-06" db="EMBL/GenBank/DDBJ databases">
        <title>Genomes of Alteromonas australica, a world apart.</title>
        <authorList>
            <person name="Gonzaga A."/>
            <person name="Lopez-Perez M."/>
            <person name="Rodriguez-Valera F."/>
        </authorList>
    </citation>
    <scope>NUCLEOTIDE SEQUENCE [LARGE SCALE GENOMIC DNA]</scope>
    <source>
        <strain evidence="1 2">H 17</strain>
    </source>
</reference>
<dbReference type="AlphaFoldDB" id="A0A075NWH6"/>
<keyword evidence="2" id="KW-1185">Reference proteome</keyword>
<proteinExistence type="predicted"/>
<evidence type="ECO:0000313" key="1">
    <source>
        <dbReference type="EMBL" id="AIF97806.1"/>
    </source>
</evidence>
<dbReference type="KEGG" id="aal:EP13_03335"/>